<dbReference type="KEGG" id="bcad:DBX24_07470"/>
<dbReference type="Proteomes" id="UP000464318">
    <property type="component" value="Chromosome"/>
</dbReference>
<reference evidence="1 2" key="1">
    <citation type="submission" date="2018-04" db="EMBL/GenBank/DDBJ databases">
        <title>Characteristic and Complete Genome Sequencing of A Novel Member of Infective Endocarditis Causative Bacteria: Bergeyella cardium QL-PH.</title>
        <authorList>
            <person name="Pan H."/>
            <person name="Sun E."/>
            <person name="Zhang Y."/>
        </authorList>
    </citation>
    <scope>NUCLEOTIDE SEQUENCE [LARGE SCALE GENOMIC DNA]</scope>
    <source>
        <strain evidence="1 2">HPQL</strain>
    </source>
</reference>
<dbReference type="AlphaFoldDB" id="A0A6P1QYE4"/>
<dbReference type="OrthoDB" id="945117at2"/>
<dbReference type="SMR" id="A0A6P1QYE4"/>
<keyword evidence="2" id="KW-1185">Reference proteome</keyword>
<sequence length="196" mass="20321">MRKIILGAIVLGAGLFSNANAQIQKGNLIIGGDIFGANFGLNKGGGYNFNLQPKAAYFVEDNVAVGGYADLGFSGSNGGQTKFTYTVGALGRYYLSPGQGGVDNLLKHGRWFLEANVGVGGESISKGGNSANGLGFGFGPGYSYFLTPNIGLEGVVKYDANAGFGNGGYTHNIKFGLGLNIFISTAKAEEIIKNVK</sequence>
<name>A0A6P1QYE4_9FLAO</name>
<accession>A0A6P1QYE4</accession>
<evidence type="ECO:0000313" key="1">
    <source>
        <dbReference type="EMBL" id="QHN65730.1"/>
    </source>
</evidence>
<dbReference type="EMBL" id="CP029149">
    <property type="protein sequence ID" value="QHN65730.1"/>
    <property type="molecule type" value="Genomic_DNA"/>
</dbReference>
<proteinExistence type="predicted"/>
<evidence type="ECO:0000313" key="2">
    <source>
        <dbReference type="Proteomes" id="UP000464318"/>
    </source>
</evidence>
<gene>
    <name evidence="1" type="ORF">DBX24_07470</name>
</gene>
<protein>
    <submittedName>
        <fullName evidence="1">Uncharacterized protein</fullName>
    </submittedName>
</protein>
<dbReference type="RefSeq" id="WP_120489265.1">
    <property type="nucleotide sequence ID" value="NZ_CP029149.1"/>
</dbReference>
<organism evidence="1 2">
    <name type="scientific">Bergeyella cardium</name>
    <dbReference type="NCBI Taxonomy" id="1585976"/>
    <lineage>
        <taxon>Bacteria</taxon>
        <taxon>Pseudomonadati</taxon>
        <taxon>Bacteroidota</taxon>
        <taxon>Flavobacteriia</taxon>
        <taxon>Flavobacteriales</taxon>
        <taxon>Weeksellaceae</taxon>
        <taxon>Bergeyella</taxon>
    </lineage>
</organism>